<dbReference type="InterPro" id="IPR055361">
    <property type="entry name" value="tRNA_methyltr_TrmB_bact"/>
</dbReference>
<evidence type="ECO:0000256" key="3">
    <source>
        <dbReference type="ARBA" id="ARBA00022603"/>
    </source>
</evidence>
<keyword evidence="4 7" id="KW-0808">Transferase</keyword>
<dbReference type="EC" id="2.1.1.33" evidence="7"/>
<dbReference type="Pfam" id="PF02390">
    <property type="entry name" value="Methyltransf_4"/>
    <property type="match status" value="1"/>
</dbReference>
<comment type="similarity">
    <text evidence="7">Belongs to the class I-like SAM-binding methyltransferase superfamily. TrmB family.</text>
</comment>
<keyword evidence="3 7" id="KW-0489">Methyltransferase</keyword>
<evidence type="ECO:0000313" key="8">
    <source>
        <dbReference type="EMBL" id="TCK62295.1"/>
    </source>
</evidence>
<comment type="catalytic activity">
    <reaction evidence="1 7">
        <text>guanosine(46) in tRNA + S-adenosyl-L-methionine = N(7)-methylguanosine(46) in tRNA + S-adenosyl-L-homocysteine</text>
        <dbReference type="Rhea" id="RHEA:42708"/>
        <dbReference type="Rhea" id="RHEA-COMP:10188"/>
        <dbReference type="Rhea" id="RHEA-COMP:10189"/>
        <dbReference type="ChEBI" id="CHEBI:57856"/>
        <dbReference type="ChEBI" id="CHEBI:59789"/>
        <dbReference type="ChEBI" id="CHEBI:74269"/>
        <dbReference type="ChEBI" id="CHEBI:74480"/>
        <dbReference type="EC" id="2.1.1.33"/>
    </reaction>
</comment>
<dbReference type="CDD" id="cd02440">
    <property type="entry name" value="AdoMet_MTases"/>
    <property type="match status" value="1"/>
</dbReference>
<keyword evidence="9" id="KW-1185">Reference proteome</keyword>
<dbReference type="PROSITE" id="PS51625">
    <property type="entry name" value="SAM_MT_TRMB"/>
    <property type="match status" value="1"/>
</dbReference>
<feature type="binding site" evidence="7">
    <location>
        <position position="134"/>
    </location>
    <ligand>
        <name>S-adenosyl-L-methionine</name>
        <dbReference type="ChEBI" id="CHEBI:59789"/>
    </ligand>
</feature>
<evidence type="ECO:0000256" key="6">
    <source>
        <dbReference type="ARBA" id="ARBA00022694"/>
    </source>
</evidence>
<feature type="binding site" evidence="7">
    <location>
        <position position="60"/>
    </location>
    <ligand>
        <name>S-adenosyl-L-methionine</name>
        <dbReference type="ChEBI" id="CHEBI:59789"/>
    </ligand>
</feature>
<dbReference type="AlphaFoldDB" id="A0A4R1KCM6"/>
<evidence type="ECO:0000256" key="5">
    <source>
        <dbReference type="ARBA" id="ARBA00022691"/>
    </source>
</evidence>
<accession>A0A4R1KCM6</accession>
<sequence>MTEDRIKIQLNFQNDLFLYSEALYPQIEKIQKFSHGGEYSAYERLTPKDFFDTDRPFNVEIGIGNGEFLSEYAKANPDQNYLGFEVMKRIFNRAITKSRQIKNNNIRLMHFDATFIVSILEDGCVDNFYVNFPDPWPKKKHLKRRLLKTEFIQLMARKLKPGGTLCMATDQIDYALEIAENLKPVEDLKSVYNTVYIDRLDDYLPTKYYRKFVPELGVSFFRLKKTDGK</sequence>
<dbReference type="NCBIfam" id="TIGR00091">
    <property type="entry name" value="tRNA (guanosine(46)-N7)-methyltransferase TrmB"/>
    <property type="match status" value="1"/>
</dbReference>
<dbReference type="InterPro" id="IPR029063">
    <property type="entry name" value="SAM-dependent_MTases_sf"/>
</dbReference>
<dbReference type="GO" id="GO:0043527">
    <property type="term" value="C:tRNA methyltransferase complex"/>
    <property type="evidence" value="ECO:0007669"/>
    <property type="project" value="TreeGrafter"/>
</dbReference>
<dbReference type="UniPathway" id="UPA00989"/>
<keyword evidence="5 7" id="KW-0949">S-adenosyl-L-methionine</keyword>
<evidence type="ECO:0000256" key="4">
    <source>
        <dbReference type="ARBA" id="ARBA00022679"/>
    </source>
</evidence>
<dbReference type="RefSeq" id="WP_132872254.1">
    <property type="nucleotide sequence ID" value="NZ_JBLJBI010000103.1"/>
</dbReference>
<evidence type="ECO:0000256" key="7">
    <source>
        <dbReference type="HAMAP-Rule" id="MF_01057"/>
    </source>
</evidence>
<comment type="caution">
    <text evidence="8">The sequence shown here is derived from an EMBL/GenBank/DDBJ whole genome shotgun (WGS) entry which is preliminary data.</text>
</comment>
<dbReference type="InterPro" id="IPR003358">
    <property type="entry name" value="tRNA_(Gua-N-7)_MeTrfase_Trmb"/>
</dbReference>
<reference evidence="8 9" key="1">
    <citation type="submission" date="2019-03" db="EMBL/GenBank/DDBJ databases">
        <title>Genomic Encyclopedia of Type Strains, Phase IV (KMG-IV): sequencing the most valuable type-strain genomes for metagenomic binning, comparative biology and taxonomic classification.</title>
        <authorList>
            <person name="Goeker M."/>
        </authorList>
    </citation>
    <scope>NUCLEOTIDE SEQUENCE [LARGE SCALE GENOMIC DNA]</scope>
    <source>
        <strain evidence="8 9">DSM 24984</strain>
    </source>
</reference>
<dbReference type="Gene3D" id="3.40.50.150">
    <property type="entry name" value="Vaccinia Virus protein VP39"/>
    <property type="match status" value="1"/>
</dbReference>
<dbReference type="EMBL" id="SMGG01000003">
    <property type="protein sequence ID" value="TCK62295.1"/>
    <property type="molecule type" value="Genomic_DNA"/>
</dbReference>
<organism evidence="8 9">
    <name type="scientific">Seleniivibrio woodruffii</name>
    <dbReference type="NCBI Taxonomy" id="1078050"/>
    <lineage>
        <taxon>Bacteria</taxon>
        <taxon>Pseudomonadati</taxon>
        <taxon>Deferribacterota</taxon>
        <taxon>Deferribacteres</taxon>
        <taxon>Deferribacterales</taxon>
        <taxon>Geovibrionaceae</taxon>
        <taxon>Seleniivibrio</taxon>
    </lineage>
</organism>
<comment type="pathway">
    <text evidence="7">tRNA modification; N(7)-methylguanine-tRNA biosynthesis.</text>
</comment>
<dbReference type="Proteomes" id="UP000294614">
    <property type="component" value="Unassembled WGS sequence"/>
</dbReference>
<keyword evidence="6 7" id="KW-0819">tRNA processing</keyword>
<proteinExistence type="inferred from homology"/>
<dbReference type="HAMAP" id="MF_01057">
    <property type="entry name" value="tRNA_methyltr_TrmB"/>
    <property type="match status" value="1"/>
</dbReference>
<feature type="binding site" evidence="7">
    <location>
        <position position="112"/>
    </location>
    <ligand>
        <name>S-adenosyl-L-methionine</name>
        <dbReference type="ChEBI" id="CHEBI:59789"/>
    </ligand>
</feature>
<feature type="binding site" evidence="7">
    <location>
        <position position="138"/>
    </location>
    <ligand>
        <name>substrate</name>
    </ligand>
</feature>
<feature type="binding site" evidence="7">
    <location>
        <position position="170"/>
    </location>
    <ligand>
        <name>substrate</name>
    </ligand>
</feature>
<comment type="function">
    <text evidence="2 7">Catalyzes the formation of N(7)-methylguanine at position 46 (m7G46) in tRNA.</text>
</comment>
<evidence type="ECO:0000313" key="9">
    <source>
        <dbReference type="Proteomes" id="UP000294614"/>
    </source>
</evidence>
<dbReference type="SUPFAM" id="SSF53335">
    <property type="entry name" value="S-adenosyl-L-methionine-dependent methyltransferases"/>
    <property type="match status" value="1"/>
</dbReference>
<name>A0A4R1KCM6_9BACT</name>
<feature type="binding site" evidence="7">
    <location>
        <position position="85"/>
    </location>
    <ligand>
        <name>S-adenosyl-L-methionine</name>
        <dbReference type="ChEBI" id="CHEBI:59789"/>
    </ligand>
</feature>
<dbReference type="PANTHER" id="PTHR23417">
    <property type="entry name" value="3-DEOXY-D-MANNO-OCTULOSONIC-ACID TRANSFERASE/TRNA GUANINE-N 7 - -METHYLTRANSFERASE"/>
    <property type="match status" value="1"/>
</dbReference>
<evidence type="ECO:0000256" key="1">
    <source>
        <dbReference type="ARBA" id="ARBA00000142"/>
    </source>
</evidence>
<gene>
    <name evidence="7" type="primary">trmB</name>
    <name evidence="8" type="ORF">C8D98_0817</name>
</gene>
<dbReference type="PANTHER" id="PTHR23417:SF14">
    <property type="entry name" value="PENTACOTRIPEPTIDE-REPEAT REGION OF PRORP DOMAIN-CONTAINING PROTEIN"/>
    <property type="match status" value="1"/>
</dbReference>
<evidence type="ECO:0000256" key="2">
    <source>
        <dbReference type="ARBA" id="ARBA00003015"/>
    </source>
</evidence>
<comment type="caution">
    <text evidence="7">Lacks conserved residue(s) required for the propagation of feature annotation.</text>
</comment>
<dbReference type="GO" id="GO:0008176">
    <property type="term" value="F:tRNA (guanine(46)-N7)-methyltransferase activity"/>
    <property type="evidence" value="ECO:0007669"/>
    <property type="project" value="UniProtKB-UniRule"/>
</dbReference>
<dbReference type="OrthoDB" id="9802090at2"/>
<protein>
    <recommendedName>
        <fullName evidence="7">tRNA (guanine-N(7)-)-methyltransferase</fullName>
        <ecNumber evidence="7">2.1.1.33</ecNumber>
    </recommendedName>
    <alternativeName>
        <fullName evidence="7">tRNA (guanine(46)-N(7))-methyltransferase</fullName>
    </alternativeName>
    <alternativeName>
        <fullName evidence="7">tRNA(m7G46)-methyltransferase</fullName>
    </alternativeName>
</protein>